<dbReference type="SUPFAM" id="SSF140453">
    <property type="entry name" value="EsxAB dimer-like"/>
    <property type="match status" value="1"/>
</dbReference>
<protein>
    <submittedName>
        <fullName evidence="2">WXG100 family type VII secretion target</fullName>
    </submittedName>
</protein>
<reference evidence="2 3" key="1">
    <citation type="submission" date="2020-07" db="EMBL/GenBank/DDBJ databases">
        <title>Sequencing the genomes of 1000 actinobacteria strains.</title>
        <authorList>
            <person name="Klenk H.-P."/>
        </authorList>
    </citation>
    <scope>NUCLEOTIDE SEQUENCE [LARGE SCALE GENOMIC DNA]</scope>
    <source>
        <strain evidence="2 3">DSM 45876</strain>
    </source>
</reference>
<dbReference type="RefSeq" id="WP_179779901.1">
    <property type="nucleotide sequence ID" value="NZ_JACCHK010000001.1"/>
</dbReference>
<dbReference type="Pfam" id="PF06013">
    <property type="entry name" value="WXG100"/>
    <property type="match status" value="1"/>
</dbReference>
<name>A0A7Y9X045_9ACTN</name>
<evidence type="ECO:0000313" key="2">
    <source>
        <dbReference type="EMBL" id="NYH42005.1"/>
    </source>
</evidence>
<keyword evidence="1" id="KW-0175">Coiled coil</keyword>
<evidence type="ECO:0000313" key="3">
    <source>
        <dbReference type="Proteomes" id="UP000523545"/>
    </source>
</evidence>
<feature type="coiled-coil region" evidence="1">
    <location>
        <begin position="19"/>
        <end position="46"/>
    </location>
</feature>
<dbReference type="Gene3D" id="1.10.287.1060">
    <property type="entry name" value="ESAT-6-like"/>
    <property type="match status" value="1"/>
</dbReference>
<organism evidence="2 3">
    <name type="scientific">Micromonospora jinlongensis</name>
    <dbReference type="NCBI Taxonomy" id="1287877"/>
    <lineage>
        <taxon>Bacteria</taxon>
        <taxon>Bacillati</taxon>
        <taxon>Actinomycetota</taxon>
        <taxon>Actinomycetes</taxon>
        <taxon>Micromonosporales</taxon>
        <taxon>Micromonosporaceae</taxon>
        <taxon>Micromonospora</taxon>
    </lineage>
</organism>
<proteinExistence type="predicted"/>
<keyword evidence="3" id="KW-1185">Reference proteome</keyword>
<accession>A0A7Y9X045</accession>
<dbReference type="Proteomes" id="UP000523545">
    <property type="component" value="Unassembled WGS sequence"/>
</dbReference>
<evidence type="ECO:0000256" key="1">
    <source>
        <dbReference type="SAM" id="Coils"/>
    </source>
</evidence>
<dbReference type="AlphaFoldDB" id="A0A7Y9X045"/>
<gene>
    <name evidence="2" type="ORF">HNR22_001732</name>
</gene>
<dbReference type="InterPro" id="IPR036689">
    <property type="entry name" value="ESAT-6-like_sf"/>
</dbReference>
<comment type="caution">
    <text evidence="2">The sequence shown here is derived from an EMBL/GenBank/DDBJ whole genome shotgun (WGS) entry which is preliminary data.</text>
</comment>
<dbReference type="EMBL" id="JACCHK010000001">
    <property type="protein sequence ID" value="NYH42005.1"/>
    <property type="molecule type" value="Genomic_DNA"/>
</dbReference>
<sequence>MPDPTTSNLRVPAELEMAGQTLNAKAAEIEEQLAALINKLMPLQDQWQGPAQSYYQGLQQEWNIAANGLFGETGVLGKIASAMNLSWNNYAEGEWANVRTWSGR</sequence>
<dbReference type="InterPro" id="IPR010310">
    <property type="entry name" value="T7SS_ESAT-6-like"/>
</dbReference>